<keyword evidence="2" id="KW-1185">Reference proteome</keyword>
<comment type="caution">
    <text evidence="1">The sequence shown here is derived from an EMBL/GenBank/DDBJ whole genome shotgun (WGS) entry which is preliminary data.</text>
</comment>
<dbReference type="EMBL" id="JBHSOG010000005">
    <property type="protein sequence ID" value="MFC5767875.1"/>
    <property type="molecule type" value="Genomic_DNA"/>
</dbReference>
<proteinExistence type="predicted"/>
<evidence type="ECO:0000313" key="1">
    <source>
        <dbReference type="EMBL" id="MFC5767875.1"/>
    </source>
</evidence>
<sequence length="207" mass="23361">MDGFEGPFRFELDAEGTVLPWETLDPTIKAELLSDGNISQESSKVYLFKMAVMPNDYRIEKHHDWQKVSRLFVQATVGHDSMKLGGISPRNKKAANARQLDMGFDGRLEAEANLFSMAKVKLVLSNFIKKNATADRMAVLSSCTKKIAQWVYSSAWPFIDFKKYVYVAVPDLIPADQRYLKVSIKVVRKGNIEITQAGVHEHTVHLA</sequence>
<name>A0ABW1AL17_9RHOO</name>
<evidence type="ECO:0000313" key="2">
    <source>
        <dbReference type="Proteomes" id="UP001595974"/>
    </source>
</evidence>
<dbReference type="Proteomes" id="UP001595974">
    <property type="component" value="Unassembled WGS sequence"/>
</dbReference>
<dbReference type="RefSeq" id="WP_096451429.1">
    <property type="nucleotide sequence ID" value="NZ_JBHSOG010000005.1"/>
</dbReference>
<accession>A0ABW1AL17</accession>
<protein>
    <submittedName>
        <fullName evidence="1">Uncharacterized protein</fullName>
    </submittedName>
</protein>
<organism evidence="1 2">
    <name type="scientific">Thauera sinica</name>
    <dbReference type="NCBI Taxonomy" id="2665146"/>
    <lineage>
        <taxon>Bacteria</taxon>
        <taxon>Pseudomonadati</taxon>
        <taxon>Pseudomonadota</taxon>
        <taxon>Betaproteobacteria</taxon>
        <taxon>Rhodocyclales</taxon>
        <taxon>Zoogloeaceae</taxon>
        <taxon>Thauera</taxon>
    </lineage>
</organism>
<reference evidence="2" key="1">
    <citation type="journal article" date="2019" name="Int. J. Syst. Evol. Microbiol.">
        <title>The Global Catalogue of Microorganisms (GCM) 10K type strain sequencing project: providing services to taxonomists for standard genome sequencing and annotation.</title>
        <authorList>
            <consortium name="The Broad Institute Genomics Platform"/>
            <consortium name="The Broad Institute Genome Sequencing Center for Infectious Disease"/>
            <person name="Wu L."/>
            <person name="Ma J."/>
        </authorList>
    </citation>
    <scope>NUCLEOTIDE SEQUENCE [LARGE SCALE GENOMIC DNA]</scope>
    <source>
        <strain evidence="2">SHR3</strain>
    </source>
</reference>
<gene>
    <name evidence="1" type="ORF">ACFPTN_00655</name>
</gene>